<dbReference type="OMA" id="CKENMLI"/>
<evidence type="ECO:0000313" key="3">
    <source>
        <dbReference type="EnsemblPlants" id="KQJ92887"/>
    </source>
</evidence>
<reference evidence="3" key="3">
    <citation type="submission" date="2018-08" db="UniProtKB">
        <authorList>
            <consortium name="EnsemblPlants"/>
        </authorList>
    </citation>
    <scope>IDENTIFICATION</scope>
    <source>
        <strain evidence="3">cv. Bd21</strain>
    </source>
</reference>
<dbReference type="Gene3D" id="1.20.1280.50">
    <property type="match status" value="1"/>
</dbReference>
<dbReference type="STRING" id="15368.I1HWB5"/>
<organism evidence="2">
    <name type="scientific">Brachypodium distachyon</name>
    <name type="common">Purple false brome</name>
    <name type="synonym">Trachynia distachya</name>
    <dbReference type="NCBI Taxonomy" id="15368"/>
    <lineage>
        <taxon>Eukaryota</taxon>
        <taxon>Viridiplantae</taxon>
        <taxon>Streptophyta</taxon>
        <taxon>Embryophyta</taxon>
        <taxon>Tracheophyta</taxon>
        <taxon>Spermatophyta</taxon>
        <taxon>Magnoliopsida</taxon>
        <taxon>Liliopsida</taxon>
        <taxon>Poales</taxon>
        <taxon>Poaceae</taxon>
        <taxon>BOP clade</taxon>
        <taxon>Pooideae</taxon>
        <taxon>Stipodae</taxon>
        <taxon>Brachypodieae</taxon>
        <taxon>Brachypodium</taxon>
    </lineage>
</organism>
<dbReference type="GeneID" id="100834805"/>
<evidence type="ECO:0000259" key="1">
    <source>
        <dbReference type="PROSITE" id="PS50181"/>
    </source>
</evidence>
<gene>
    <name evidence="3" type="primary">LOC100834805</name>
    <name evidence="2" type="ORF">BRADI_3g01390v3</name>
</gene>
<dbReference type="EMBL" id="CM000882">
    <property type="protein sequence ID" value="KQJ92887.1"/>
    <property type="molecule type" value="Genomic_DNA"/>
</dbReference>
<protein>
    <recommendedName>
        <fullName evidence="1">F-box domain-containing protein</fullName>
    </recommendedName>
</protein>
<dbReference type="eggNOG" id="ENOG502R7NU">
    <property type="taxonomic scope" value="Eukaryota"/>
</dbReference>
<dbReference type="EnsemblPlants" id="KQJ92887">
    <property type="protein sequence ID" value="KQJ92887"/>
    <property type="gene ID" value="BRADI_3g01390v3"/>
</dbReference>
<dbReference type="OrthoDB" id="688066at2759"/>
<dbReference type="Gramene" id="KQJ92887">
    <property type="protein sequence ID" value="KQJ92887"/>
    <property type="gene ID" value="BRADI_3g01390v3"/>
</dbReference>
<evidence type="ECO:0000313" key="2">
    <source>
        <dbReference type="EMBL" id="KQJ92887.1"/>
    </source>
</evidence>
<dbReference type="Proteomes" id="UP000008810">
    <property type="component" value="Chromosome 3"/>
</dbReference>
<dbReference type="SUPFAM" id="SSF81383">
    <property type="entry name" value="F-box domain"/>
    <property type="match status" value="1"/>
</dbReference>
<dbReference type="PANTHER" id="PTHR31264">
    <property type="entry name" value="OS07G0554500 PROTEIN-RELATED"/>
    <property type="match status" value="1"/>
</dbReference>
<dbReference type="InterPro" id="IPR036047">
    <property type="entry name" value="F-box-like_dom_sf"/>
</dbReference>
<dbReference type="RefSeq" id="XP_010233698.1">
    <property type="nucleotide sequence ID" value="XM_010235396.3"/>
</dbReference>
<dbReference type="PANTHER" id="PTHR31264:SF23">
    <property type="entry name" value="F-BOX DOMAIN-CONTAINING PROTEIN"/>
    <property type="match status" value="1"/>
</dbReference>
<dbReference type="Pfam" id="PF12937">
    <property type="entry name" value="F-box-like"/>
    <property type="match status" value="1"/>
</dbReference>
<evidence type="ECO:0000313" key="4">
    <source>
        <dbReference type="Proteomes" id="UP000008810"/>
    </source>
</evidence>
<keyword evidence="4" id="KW-1185">Reference proteome</keyword>
<dbReference type="AlphaFoldDB" id="I1HWB5"/>
<proteinExistence type="predicted"/>
<reference evidence="2" key="2">
    <citation type="submission" date="2017-06" db="EMBL/GenBank/DDBJ databases">
        <title>WGS assembly of Brachypodium distachyon.</title>
        <authorList>
            <consortium name="The International Brachypodium Initiative"/>
            <person name="Lucas S."/>
            <person name="Harmon-Smith M."/>
            <person name="Lail K."/>
            <person name="Tice H."/>
            <person name="Grimwood J."/>
            <person name="Bruce D."/>
            <person name="Barry K."/>
            <person name="Shu S."/>
            <person name="Lindquist E."/>
            <person name="Wang M."/>
            <person name="Pitluck S."/>
            <person name="Vogel J.P."/>
            <person name="Garvin D.F."/>
            <person name="Mockler T.C."/>
            <person name="Schmutz J."/>
            <person name="Rokhsar D."/>
            <person name="Bevan M.W."/>
        </authorList>
    </citation>
    <scope>NUCLEOTIDE SEQUENCE</scope>
    <source>
        <strain evidence="2">Bd21</strain>
    </source>
</reference>
<dbReference type="InterPro" id="IPR001810">
    <property type="entry name" value="F-box_dom"/>
</dbReference>
<reference evidence="2 3" key="1">
    <citation type="journal article" date="2010" name="Nature">
        <title>Genome sequencing and analysis of the model grass Brachypodium distachyon.</title>
        <authorList>
            <consortium name="International Brachypodium Initiative"/>
        </authorList>
    </citation>
    <scope>NUCLEOTIDE SEQUENCE [LARGE SCALE GENOMIC DNA]</scope>
    <source>
        <strain evidence="2 3">Bd21</strain>
    </source>
</reference>
<name>I1HWB5_BRADI</name>
<dbReference type="KEGG" id="bdi:100834805"/>
<dbReference type="CDD" id="cd09917">
    <property type="entry name" value="F-box_SF"/>
    <property type="match status" value="1"/>
</dbReference>
<sequence length="424" mass="47825">MESLPIPDELVAEIFHRLPSPDDLARASAACASFRRVAADRAFVRRYRKLHPPPLLGFLDGDKGFRPAAPPHPSAPAASAAALAADFSFSFLPGPAADWEVQDVRDGRVLLDRHRRSDWSVLDVFDDRSRYKAVFLEMVVCDPLHRRYLLLPAIPDDLANSVETQLWKTWTRYWETFLLPSEDDEEEETAFRVIWMVQCATKLVAALFSSSTGQWRAVSSQSWSNLFTGLIPPTGNILFDRRQCAYGCFYWVTDCKENMLILDTRRMEFSVSATPDEARGDEDMGIVMVEAGEGRPGMVLRVGDIGHMTADLSYYTLRQDNGGSSRKWHKEKTLVLPGSEFVIRGSMRCYLLLILRWLGTSSVEPGYFTLNVKTLQLERVSACSPYYIRLHAYPYFNFPPSLLSTPAVSSGTQEGTEKAMREQG</sequence>
<dbReference type="PROSITE" id="PS50181">
    <property type="entry name" value="FBOX"/>
    <property type="match status" value="1"/>
</dbReference>
<dbReference type="HOGENOM" id="CLU_030310_0_1_1"/>
<feature type="domain" description="F-box" evidence="1">
    <location>
        <begin position="1"/>
        <end position="50"/>
    </location>
</feature>
<accession>I1HWB5</accession>